<dbReference type="Proteomes" id="UP000008555">
    <property type="component" value="Chromosome"/>
</dbReference>
<sequence>MKPPSPSMQEWYQQPPGSWVLTLECEEAARVLSNIKGRYLVQMGGTADLAHSAMSPILYQIRLMSQPDNLSSLTIQTEYQDLPLLPNSVDVVVIVHLLEFIDYPVKLLQEIFQALKPDGRLLIFGFNPWSLWGMNKFFNLKKDIPWNGKFWSRAQVKRWLINFNYSILFSKTFCYGYPRKKKPGRRLQLFSEVAGQLSLPTAGGIYLLVAKKSVYAPLLHKIVWKGRNIMAGGIVKPTPSPYR</sequence>
<dbReference type="InterPro" id="IPR029063">
    <property type="entry name" value="SAM-dependent_MTases_sf"/>
</dbReference>
<dbReference type="SUPFAM" id="SSF53335">
    <property type="entry name" value="S-adenosyl-L-methionine-dependent methyltransferases"/>
    <property type="match status" value="1"/>
</dbReference>
<accession>A9KGQ1</accession>
<dbReference type="AlphaFoldDB" id="A9KGQ1"/>
<evidence type="ECO:0000313" key="2">
    <source>
        <dbReference type="EMBL" id="ABS77522.1"/>
    </source>
</evidence>
<gene>
    <name evidence="2" type="ordered locus">CBUD_1764</name>
</gene>
<keyword evidence="2" id="KW-0808">Transferase</keyword>
<proteinExistence type="predicted"/>
<dbReference type="RefSeq" id="WP_011997259.1">
    <property type="nucleotide sequence ID" value="NC_009727.1"/>
</dbReference>
<dbReference type="EC" id="2.1.1.-" evidence="2"/>
<protein>
    <submittedName>
        <fullName evidence="2">Methyltransferase</fullName>
        <ecNumber evidence="2">2.1.1.-</ecNumber>
    </submittedName>
</protein>
<dbReference type="Pfam" id="PF08241">
    <property type="entry name" value="Methyltransf_11"/>
    <property type="match status" value="1"/>
</dbReference>
<feature type="domain" description="Methyltransferase type 11" evidence="1">
    <location>
        <begin position="74"/>
        <end position="123"/>
    </location>
</feature>
<dbReference type="HOGENOM" id="CLU_075049_0_0_6"/>
<dbReference type="InterPro" id="IPR013216">
    <property type="entry name" value="Methyltransf_11"/>
</dbReference>
<reference evidence="2 3" key="1">
    <citation type="journal article" date="2009" name="Infect. Immun.">
        <title>Comparative genomics reveal extensive transposon-mediated genomic plasticity and diversity among potential effector proteins within the genus Coxiella.</title>
        <authorList>
            <person name="Beare P.A."/>
            <person name="Unsworth N."/>
            <person name="Andoh M."/>
            <person name="Voth D.E."/>
            <person name="Omsland A."/>
            <person name="Gilk S.D."/>
            <person name="Williams K.P."/>
            <person name="Sobral B.W."/>
            <person name="Kupko J.J.III."/>
            <person name="Porcella S.F."/>
            <person name="Samuel J.E."/>
            <person name="Heinzen R.A."/>
        </authorList>
    </citation>
    <scope>NUCLEOTIDE SEQUENCE [LARGE SCALE GENOMIC DNA]</scope>
    <source>
        <strain evidence="2 3">Dugway 5J108-111</strain>
    </source>
</reference>
<name>A9KGQ1_COXBN</name>
<dbReference type="GO" id="GO:0008757">
    <property type="term" value="F:S-adenosylmethionine-dependent methyltransferase activity"/>
    <property type="evidence" value="ECO:0007669"/>
    <property type="project" value="InterPro"/>
</dbReference>
<keyword evidence="2" id="KW-0489">Methyltransferase</keyword>
<evidence type="ECO:0000313" key="3">
    <source>
        <dbReference type="Proteomes" id="UP000008555"/>
    </source>
</evidence>
<dbReference type="GO" id="GO:0032259">
    <property type="term" value="P:methylation"/>
    <property type="evidence" value="ECO:0007669"/>
    <property type="project" value="UniProtKB-KW"/>
</dbReference>
<dbReference type="Gene3D" id="3.40.50.150">
    <property type="entry name" value="Vaccinia Virus protein VP39"/>
    <property type="match status" value="1"/>
</dbReference>
<dbReference type="KEGG" id="cbd:CBUD_1764"/>
<evidence type="ECO:0000259" key="1">
    <source>
        <dbReference type="Pfam" id="PF08241"/>
    </source>
</evidence>
<dbReference type="EMBL" id="CP000733">
    <property type="protein sequence ID" value="ABS77522.1"/>
    <property type="molecule type" value="Genomic_DNA"/>
</dbReference>
<organism evidence="2 3">
    <name type="scientific">Coxiella burnetii (strain Dugway 5J108-111)</name>
    <dbReference type="NCBI Taxonomy" id="434922"/>
    <lineage>
        <taxon>Bacteria</taxon>
        <taxon>Pseudomonadati</taxon>
        <taxon>Pseudomonadota</taxon>
        <taxon>Gammaproteobacteria</taxon>
        <taxon>Legionellales</taxon>
        <taxon>Coxiellaceae</taxon>
        <taxon>Coxiella</taxon>
    </lineage>
</organism>